<evidence type="ECO:0000259" key="1">
    <source>
        <dbReference type="Pfam" id="PF08241"/>
    </source>
</evidence>
<reference evidence="2 3" key="1">
    <citation type="submission" date="2019-03" db="EMBL/GenBank/DDBJ databases">
        <title>Genomic Encyclopedia of Type Strains, Phase IV (KMG-IV): sequencing the most valuable type-strain genomes for metagenomic binning, comparative biology and taxonomic classification.</title>
        <authorList>
            <person name="Goeker M."/>
        </authorList>
    </citation>
    <scope>NUCLEOTIDE SEQUENCE [LARGE SCALE GENOMIC DNA]</scope>
    <source>
        <strain evidence="2 3">DSM 103923</strain>
    </source>
</reference>
<dbReference type="CDD" id="cd02440">
    <property type="entry name" value="AdoMet_MTases"/>
    <property type="match status" value="1"/>
</dbReference>
<dbReference type="SUPFAM" id="SSF53335">
    <property type="entry name" value="S-adenosyl-L-methionine-dependent methyltransferases"/>
    <property type="match status" value="1"/>
</dbReference>
<dbReference type="GO" id="GO:0032259">
    <property type="term" value="P:methylation"/>
    <property type="evidence" value="ECO:0007669"/>
    <property type="project" value="UniProtKB-KW"/>
</dbReference>
<comment type="caution">
    <text evidence="2">The sequence shown here is derived from an EMBL/GenBank/DDBJ whole genome shotgun (WGS) entry which is preliminary data.</text>
</comment>
<dbReference type="Proteomes" id="UP000295135">
    <property type="component" value="Unassembled WGS sequence"/>
</dbReference>
<dbReference type="AlphaFoldDB" id="A0A4R3JZK1"/>
<evidence type="ECO:0000313" key="2">
    <source>
        <dbReference type="EMBL" id="TCS72631.1"/>
    </source>
</evidence>
<keyword evidence="2" id="KW-0489">Methyltransferase</keyword>
<keyword evidence="2" id="KW-0808">Transferase</keyword>
<organism evidence="2 3">
    <name type="scientific">Sulfuritortus calidifontis</name>
    <dbReference type="NCBI Taxonomy" id="1914471"/>
    <lineage>
        <taxon>Bacteria</taxon>
        <taxon>Pseudomonadati</taxon>
        <taxon>Pseudomonadota</taxon>
        <taxon>Betaproteobacteria</taxon>
        <taxon>Nitrosomonadales</taxon>
        <taxon>Thiobacillaceae</taxon>
        <taxon>Sulfuritortus</taxon>
    </lineage>
</organism>
<dbReference type="GO" id="GO:0008757">
    <property type="term" value="F:S-adenosylmethionine-dependent methyltransferase activity"/>
    <property type="evidence" value="ECO:0007669"/>
    <property type="project" value="InterPro"/>
</dbReference>
<feature type="domain" description="Methyltransferase type 11" evidence="1">
    <location>
        <begin position="45"/>
        <end position="133"/>
    </location>
</feature>
<gene>
    <name evidence="2" type="ORF">EDC61_10441</name>
</gene>
<protein>
    <submittedName>
        <fullName evidence="2">Ubiquinone/menaquinone biosynthesis C-methylase UbiE</fullName>
    </submittedName>
</protein>
<dbReference type="Gene3D" id="3.40.50.150">
    <property type="entry name" value="Vaccinia Virus protein VP39"/>
    <property type="match status" value="1"/>
</dbReference>
<dbReference type="RefSeq" id="WP_126462808.1">
    <property type="nucleotide sequence ID" value="NZ_AP018721.1"/>
</dbReference>
<dbReference type="PANTHER" id="PTHR42912">
    <property type="entry name" value="METHYLTRANSFERASE"/>
    <property type="match status" value="1"/>
</dbReference>
<dbReference type="EMBL" id="SLZY01000004">
    <property type="protein sequence ID" value="TCS72631.1"/>
    <property type="molecule type" value="Genomic_DNA"/>
</dbReference>
<dbReference type="InterPro" id="IPR013216">
    <property type="entry name" value="Methyltransf_11"/>
</dbReference>
<keyword evidence="3" id="KW-1185">Reference proteome</keyword>
<dbReference type="OrthoDB" id="323463at2"/>
<dbReference type="InterPro" id="IPR050508">
    <property type="entry name" value="Methyltransf_Superfamily"/>
</dbReference>
<evidence type="ECO:0000313" key="3">
    <source>
        <dbReference type="Proteomes" id="UP000295135"/>
    </source>
</evidence>
<name>A0A4R3JZK1_9PROT</name>
<dbReference type="InterPro" id="IPR029063">
    <property type="entry name" value="SAM-dependent_MTases_sf"/>
</dbReference>
<proteinExistence type="predicted"/>
<keyword evidence="2" id="KW-0830">Ubiquinone</keyword>
<accession>A0A4R3JZK1</accession>
<dbReference type="PANTHER" id="PTHR42912:SF80">
    <property type="entry name" value="METHYLTRANSFERASE DOMAIN-CONTAINING PROTEIN"/>
    <property type="match status" value="1"/>
</dbReference>
<dbReference type="Pfam" id="PF08241">
    <property type="entry name" value="Methyltransf_11"/>
    <property type="match status" value="1"/>
</dbReference>
<sequence length="199" mass="21887">MSLKHSYTLFAPIYDALIAAPSARLRARSLAALAERPTAEVLIPGIGTGLDLPHLPPQHRYTGIDLTRAMLERARPRSRGLAIDLLQGDSQCLPFADARFDHVVLHLILAVVPDPAACLAEAVRVVKPGGSIHILDKFLKPGESAPLRRLLNPISRRLATRLDVVFESLLEQHPELELVSDEPALLSGWFRLIVLRKAD</sequence>